<protein>
    <recommendedName>
        <fullName evidence="2">NECAP PHear domain-containing protein</fullName>
    </recommendedName>
</protein>
<dbReference type="PANTHER" id="PTHR12847">
    <property type="entry name" value="ATP-BINDING CASSETTE ABC TRANSPORTER-RELATED"/>
    <property type="match status" value="1"/>
</dbReference>
<dbReference type="Proteomes" id="UP000298416">
    <property type="component" value="Unassembled WGS sequence"/>
</dbReference>
<accession>A0A8X8X3J5</accession>
<feature type="domain" description="NECAP PHear" evidence="2">
    <location>
        <begin position="15"/>
        <end position="174"/>
    </location>
</feature>
<feature type="region of interest" description="Disordered" evidence="1">
    <location>
        <begin position="456"/>
        <end position="493"/>
    </location>
</feature>
<evidence type="ECO:0000313" key="3">
    <source>
        <dbReference type="EMBL" id="KAG6407085.1"/>
    </source>
</evidence>
<dbReference type="Pfam" id="PF07933">
    <property type="entry name" value="DUF1681"/>
    <property type="match status" value="1"/>
</dbReference>
<keyword evidence="4" id="KW-1185">Reference proteome</keyword>
<feature type="region of interest" description="Disordered" evidence="1">
    <location>
        <begin position="198"/>
        <end position="272"/>
    </location>
</feature>
<evidence type="ECO:0000256" key="1">
    <source>
        <dbReference type="SAM" id="MobiDB-lite"/>
    </source>
</evidence>
<dbReference type="InterPro" id="IPR012466">
    <property type="entry name" value="NECAP_PHear"/>
</dbReference>
<dbReference type="EMBL" id="PNBA02000011">
    <property type="protein sequence ID" value="KAG6407085.1"/>
    <property type="molecule type" value="Genomic_DNA"/>
</dbReference>
<organism evidence="3">
    <name type="scientific">Salvia splendens</name>
    <name type="common">Scarlet sage</name>
    <dbReference type="NCBI Taxonomy" id="180675"/>
    <lineage>
        <taxon>Eukaryota</taxon>
        <taxon>Viridiplantae</taxon>
        <taxon>Streptophyta</taxon>
        <taxon>Embryophyta</taxon>
        <taxon>Tracheophyta</taxon>
        <taxon>Spermatophyta</taxon>
        <taxon>Magnoliopsida</taxon>
        <taxon>eudicotyledons</taxon>
        <taxon>Gunneridae</taxon>
        <taxon>Pentapetalae</taxon>
        <taxon>asterids</taxon>
        <taxon>lamiids</taxon>
        <taxon>Lamiales</taxon>
        <taxon>Lamiaceae</taxon>
        <taxon>Nepetoideae</taxon>
        <taxon>Mentheae</taxon>
        <taxon>Salviinae</taxon>
        <taxon>Salvia</taxon>
        <taxon>Salvia subgen. Calosphace</taxon>
        <taxon>core Calosphace</taxon>
    </lineage>
</organism>
<evidence type="ECO:0000313" key="4">
    <source>
        <dbReference type="Proteomes" id="UP000298416"/>
    </source>
</evidence>
<reference evidence="3" key="1">
    <citation type="submission" date="2018-01" db="EMBL/GenBank/DDBJ databases">
        <authorList>
            <person name="Mao J.F."/>
        </authorList>
    </citation>
    <scope>NUCLEOTIDE SEQUENCE</scope>
    <source>
        <strain evidence="3">Huo1</strain>
        <tissue evidence="3">Leaf</tissue>
    </source>
</reference>
<proteinExistence type="predicted"/>
<feature type="compositionally biased region" description="Basic and acidic residues" evidence="1">
    <location>
        <begin position="250"/>
        <end position="270"/>
    </location>
</feature>
<dbReference type="FunFam" id="2.30.29.30:FF:000150">
    <property type="entry name" value="Adaptin ear-binding coat-associated protein"/>
    <property type="match status" value="1"/>
</dbReference>
<sequence length="711" mass="79457">MEKDKITEEEAEAVELVLFQVPECYVYMIPPRKSAASYRADEWNVNKWTWEGTLKVISKGEECIIRLEDKTTGELYARAFLRDGELHPVEAVIDSSRYFVLRVEENIDGRLRHAFIGIGFRERTEAYDFQAALHDHMKYLNKKKTAEEMEHQYQHSSSVDYSLKDGETLVLQLKKKEGGTGSTRSKFFEQKLSNLSLDDKSKNKEGTVSIKLPPPPPAPLSPVDAPDRPPLGISPRVIPGKSFQNEESSGVEKCEEGEAEATEKKEQHDAPDDDFGDFQAARFFSSVVLASRLSNSSKASDLFNVWLINPDYLEPDFWSLYMMLQDFAKIRRLIIALSVGDIYEKFEAMCLEVEEIMYEDTVKYVENQAQKVGVSVKKLYEEVMQDLLLPSRLGPVPPPETDINEKPNPAISEINNKQAVVEENICNSTPQDSTPNVRVDDAKGLSPTPHRVLVETTQSEECCGESRRAGPTRRPIGIKRISQPPEAPRPVSSLCETQSNYFVVNDDLVTASPELFARQDPSKAAAKSRPISDASPEPCNSNQILSAESVKLDDGATPAPIDMFREDGSLSRTNSNITETCHVGSAGEEATASYEDNFDIEVIDPTEKSRLDESCVLVEGNDDELHFVSRGSKKHKSYKKKIYNVLSSKLRSTKKRDLCVSGHEDLSDCVSGHEDLSDNNEAGVKSSALVMDSNERKLAAESSSDFGWELL</sequence>
<gene>
    <name evidence="3" type="ORF">SASPL_130067</name>
</gene>
<name>A0A8X8X3J5_SALSN</name>
<dbReference type="AlphaFoldDB" id="A0A8X8X3J5"/>
<dbReference type="GO" id="GO:0030125">
    <property type="term" value="C:clathrin vesicle coat"/>
    <property type="evidence" value="ECO:0007669"/>
    <property type="project" value="TreeGrafter"/>
</dbReference>
<dbReference type="CDD" id="cd13228">
    <property type="entry name" value="PHear_NECAP"/>
    <property type="match status" value="1"/>
</dbReference>
<comment type="caution">
    <text evidence="3">The sequence shown here is derived from an EMBL/GenBank/DDBJ whole genome shotgun (WGS) entry which is preliminary data.</text>
</comment>
<dbReference type="GO" id="GO:0006897">
    <property type="term" value="P:endocytosis"/>
    <property type="evidence" value="ECO:0007669"/>
    <property type="project" value="InterPro"/>
</dbReference>
<dbReference type="Gene3D" id="2.30.29.30">
    <property type="entry name" value="Pleckstrin-homology domain (PH domain)/Phosphotyrosine-binding domain (PTB)"/>
    <property type="match status" value="1"/>
</dbReference>
<dbReference type="PANTHER" id="PTHR12847:SF9">
    <property type="entry name" value="NECAP-LIKE PROTEIN CG9132"/>
    <property type="match status" value="1"/>
</dbReference>
<evidence type="ECO:0000259" key="2">
    <source>
        <dbReference type="Pfam" id="PF07933"/>
    </source>
</evidence>
<reference evidence="3" key="2">
    <citation type="submission" date="2020-08" db="EMBL/GenBank/DDBJ databases">
        <title>Plant Genome Project.</title>
        <authorList>
            <person name="Zhang R.-G."/>
        </authorList>
    </citation>
    <scope>NUCLEOTIDE SEQUENCE</scope>
    <source>
        <strain evidence="3">Huo1</strain>
        <tissue evidence="3">Leaf</tissue>
    </source>
</reference>
<dbReference type="InterPro" id="IPR011993">
    <property type="entry name" value="PH-like_dom_sf"/>
</dbReference>
<feature type="region of interest" description="Disordered" evidence="1">
    <location>
        <begin position="516"/>
        <end position="541"/>
    </location>
</feature>
<dbReference type="SUPFAM" id="SSF50729">
    <property type="entry name" value="PH domain-like"/>
    <property type="match status" value="1"/>
</dbReference>